<dbReference type="Gene3D" id="3.20.20.80">
    <property type="entry name" value="Glycosidases"/>
    <property type="match status" value="1"/>
</dbReference>
<dbReference type="GO" id="GO:0007165">
    <property type="term" value="P:signal transduction"/>
    <property type="evidence" value="ECO:0007669"/>
    <property type="project" value="TreeGrafter"/>
</dbReference>
<dbReference type="GO" id="GO:0003796">
    <property type="term" value="F:lysozyme activity"/>
    <property type="evidence" value="ECO:0007669"/>
    <property type="project" value="InterPro"/>
</dbReference>
<name>A0A914E091_9BILA</name>
<proteinExistence type="inferred from homology"/>
<protein>
    <submittedName>
        <fullName evidence="4">Lysozyme</fullName>
    </submittedName>
</protein>
<dbReference type="InterPro" id="IPR002053">
    <property type="entry name" value="Glyco_hydro_25"/>
</dbReference>
<dbReference type="AlphaFoldDB" id="A0A914E091"/>
<keyword evidence="3" id="KW-1185">Reference proteome</keyword>
<evidence type="ECO:0000313" key="4">
    <source>
        <dbReference type="WBParaSite" id="ACRNAN_scaffold465.g8304.t1"/>
    </source>
</evidence>
<reference evidence="4" key="1">
    <citation type="submission" date="2022-11" db="UniProtKB">
        <authorList>
            <consortium name="WormBaseParasite"/>
        </authorList>
    </citation>
    <scope>IDENTIFICATION</scope>
</reference>
<accession>A0A914E091</accession>
<evidence type="ECO:0000256" key="2">
    <source>
        <dbReference type="ARBA" id="ARBA00022729"/>
    </source>
</evidence>
<dbReference type="PANTHER" id="PTHR23208">
    <property type="entry name" value="LYSOZYME PROTEIN"/>
    <property type="match status" value="1"/>
</dbReference>
<dbReference type="GO" id="GO:0009253">
    <property type="term" value="P:peptidoglycan catabolic process"/>
    <property type="evidence" value="ECO:0007669"/>
    <property type="project" value="InterPro"/>
</dbReference>
<comment type="similarity">
    <text evidence="1">Belongs to the glycosyl hydrolase 25 family.</text>
</comment>
<sequence length="186" mass="20957">MKSSGYGYYISRIYTGIGAVDKVGIQNLVNAENAGWDLIDAYLSPCLNNNTCPQPNQQVIDAVQAEGMFDILWIDVEPFGWSTDKTYNQQFITLMVNQAKALGKNVGIYTQPSSWDKIVGLDFTTLSNLPLWWAEGKNNTNFSEFSGWTSPYIQQNKVNQTTSCGITFYEDYYLSPPCNPCKNKNR</sequence>
<dbReference type="PANTHER" id="PTHR23208:SF36">
    <property type="entry name" value="LYSOZYME-RELATED"/>
    <property type="match status" value="1"/>
</dbReference>
<dbReference type="SUPFAM" id="SSF51445">
    <property type="entry name" value="(Trans)glycosidases"/>
    <property type="match status" value="1"/>
</dbReference>
<evidence type="ECO:0000313" key="3">
    <source>
        <dbReference type="Proteomes" id="UP000887540"/>
    </source>
</evidence>
<keyword evidence="2" id="KW-0732">Signal</keyword>
<dbReference type="Proteomes" id="UP000887540">
    <property type="component" value="Unplaced"/>
</dbReference>
<dbReference type="GO" id="GO:0045087">
    <property type="term" value="P:innate immune response"/>
    <property type="evidence" value="ECO:0007669"/>
    <property type="project" value="TreeGrafter"/>
</dbReference>
<dbReference type="GO" id="GO:0016998">
    <property type="term" value="P:cell wall macromolecule catabolic process"/>
    <property type="evidence" value="ECO:0007669"/>
    <property type="project" value="InterPro"/>
</dbReference>
<dbReference type="InterPro" id="IPR017853">
    <property type="entry name" value="GH"/>
</dbReference>
<evidence type="ECO:0000256" key="1">
    <source>
        <dbReference type="ARBA" id="ARBA00010646"/>
    </source>
</evidence>
<organism evidence="3 4">
    <name type="scientific">Acrobeloides nanus</name>
    <dbReference type="NCBI Taxonomy" id="290746"/>
    <lineage>
        <taxon>Eukaryota</taxon>
        <taxon>Metazoa</taxon>
        <taxon>Ecdysozoa</taxon>
        <taxon>Nematoda</taxon>
        <taxon>Chromadorea</taxon>
        <taxon>Rhabditida</taxon>
        <taxon>Tylenchina</taxon>
        <taxon>Cephalobomorpha</taxon>
        <taxon>Cephaloboidea</taxon>
        <taxon>Cephalobidae</taxon>
        <taxon>Acrobeloides</taxon>
    </lineage>
</organism>
<dbReference type="InterPro" id="IPR051595">
    <property type="entry name" value="GH25_Enzymes"/>
</dbReference>
<dbReference type="WBParaSite" id="ACRNAN_scaffold465.g8304.t1">
    <property type="protein sequence ID" value="ACRNAN_scaffold465.g8304.t1"/>
    <property type="gene ID" value="ACRNAN_scaffold465.g8304"/>
</dbReference>
<dbReference type="PROSITE" id="PS51904">
    <property type="entry name" value="GLYCOSYL_HYDROL_F25_2"/>
    <property type="match status" value="1"/>
</dbReference>